<evidence type="ECO:0000256" key="9">
    <source>
        <dbReference type="HAMAP-Rule" id="MF_00772"/>
    </source>
</evidence>
<evidence type="ECO:0000256" key="3">
    <source>
        <dbReference type="ARBA" id="ARBA00022490"/>
    </source>
</evidence>
<dbReference type="EC" id="2.1.1.63" evidence="9"/>
<dbReference type="RefSeq" id="WP_016179816.1">
    <property type="nucleotide sequence ID" value="NZ_CAAKOC010000220.1"/>
</dbReference>
<dbReference type="GO" id="GO:0006307">
    <property type="term" value="P:DNA alkylation repair"/>
    <property type="evidence" value="ECO:0007669"/>
    <property type="project" value="UniProtKB-UniRule"/>
</dbReference>
<dbReference type="NCBIfam" id="TIGR00589">
    <property type="entry name" value="ogt"/>
    <property type="match status" value="1"/>
</dbReference>
<evidence type="ECO:0000256" key="1">
    <source>
        <dbReference type="ARBA" id="ARBA00001286"/>
    </source>
</evidence>
<dbReference type="Gene3D" id="1.10.10.10">
    <property type="entry name" value="Winged helix-like DNA-binding domain superfamily/Winged helix DNA-binding domain"/>
    <property type="match status" value="1"/>
</dbReference>
<dbReference type="SUPFAM" id="SSF53155">
    <property type="entry name" value="Methylated DNA-protein cysteine methyltransferase domain"/>
    <property type="match status" value="1"/>
</dbReference>
<dbReference type="EMBL" id="PDXQ01000001">
    <property type="protein sequence ID" value="TRZ32984.1"/>
    <property type="molecule type" value="Genomic_DNA"/>
</dbReference>
<dbReference type="GO" id="GO:0032259">
    <property type="term" value="P:methylation"/>
    <property type="evidence" value="ECO:0007669"/>
    <property type="project" value="UniProtKB-KW"/>
</dbReference>
<dbReference type="InterPro" id="IPR036388">
    <property type="entry name" value="WH-like_DNA-bd_sf"/>
</dbReference>
<evidence type="ECO:0000256" key="4">
    <source>
        <dbReference type="ARBA" id="ARBA00022603"/>
    </source>
</evidence>
<gene>
    <name evidence="12" type="ORF">AUF17_02355</name>
    <name evidence="11" type="ORF">P7D79_18240</name>
</gene>
<comment type="function">
    <text evidence="9">Involved in the cellular defense against the biological effects of O6-methylguanine (O6-MeG) and O4-methylthymine (O4-MeT) in DNA. Repairs the methylated nucleobase in DNA by stoichiometrically transferring the methyl group to a cysteine residue in the enzyme. This is a suicide reaction: the enzyme is irreversibly inactivated.</text>
</comment>
<accession>A0A564SG04</accession>
<dbReference type="InterPro" id="IPR014048">
    <property type="entry name" value="MethylDNA_cys_MeTrfase_DNA-bd"/>
</dbReference>
<dbReference type="Pfam" id="PF01035">
    <property type="entry name" value="DNA_binding_1"/>
    <property type="match status" value="1"/>
</dbReference>
<dbReference type="GO" id="GO:0005737">
    <property type="term" value="C:cytoplasm"/>
    <property type="evidence" value="ECO:0007669"/>
    <property type="project" value="UniProtKB-SubCell"/>
</dbReference>
<reference evidence="11 14" key="2">
    <citation type="submission" date="2023-03" db="EMBL/GenBank/DDBJ databases">
        <authorList>
            <person name="Shen W."/>
            <person name="Cai J."/>
        </authorList>
    </citation>
    <scope>NUCLEOTIDE SEQUENCE [LARGE SCALE GENOMIC DNA]</scope>
    <source>
        <strain evidence="11 14">Y2</strain>
    </source>
</reference>
<reference evidence="12 13" key="1">
    <citation type="submission" date="2017-10" db="EMBL/GenBank/DDBJ databases">
        <title>FDA dAtabase for Regulatory Grade micrObial Sequences (FDA-ARGOS): Supporting development and validation of Infectious Disease Dx tests.</title>
        <authorList>
            <person name="Campos J."/>
            <person name="Goldberg B."/>
            <person name="Tallon L.J."/>
            <person name="Sadzewicz L."/>
            <person name="Sengamalay N."/>
            <person name="Ott S."/>
            <person name="Godinez A."/>
            <person name="Nagaraj S."/>
            <person name="Vyas G."/>
            <person name="Aluvathingal J."/>
            <person name="Nadendla S."/>
            <person name="Geyer C."/>
            <person name="Nandy P."/>
            <person name="Hobson J."/>
            <person name="Sichtig H."/>
        </authorList>
    </citation>
    <scope>NUCLEOTIDE SEQUENCE [LARGE SCALE GENOMIC DNA]</scope>
    <source>
        <strain evidence="12 13">FDAARGOS_185</strain>
    </source>
</reference>
<evidence type="ECO:0000256" key="8">
    <source>
        <dbReference type="ARBA" id="ARBA00049348"/>
    </source>
</evidence>
<comment type="subcellular location">
    <subcellularLocation>
        <location evidence="9">Cytoplasm</location>
    </subcellularLocation>
</comment>
<keyword evidence="4 9" id="KW-0489">Methyltransferase</keyword>
<dbReference type="InterPro" id="IPR023546">
    <property type="entry name" value="MGMT"/>
</dbReference>
<dbReference type="PROSITE" id="PS00374">
    <property type="entry name" value="MGMT"/>
    <property type="match status" value="1"/>
</dbReference>
<name>A0A564SG04_ENTAV</name>
<dbReference type="Gene3D" id="3.30.160.70">
    <property type="entry name" value="Methylated DNA-protein cysteine methyltransferase domain"/>
    <property type="match status" value="1"/>
</dbReference>
<dbReference type="SUPFAM" id="SSF46767">
    <property type="entry name" value="Methylated DNA-protein cysteine methyltransferase, C-terminal domain"/>
    <property type="match status" value="1"/>
</dbReference>
<dbReference type="EMBL" id="JARPWY010000068">
    <property type="protein sequence ID" value="MDT2516169.1"/>
    <property type="molecule type" value="Genomic_DNA"/>
</dbReference>
<feature type="domain" description="Methylated-DNA-[protein]-cysteine S-methyltransferase DNA binding" evidence="10">
    <location>
        <begin position="67"/>
        <end position="150"/>
    </location>
</feature>
<comment type="catalytic activity">
    <reaction evidence="1 9">
        <text>a 4-O-methyl-thymidine in DNA + L-cysteinyl-[protein] = a thymidine in DNA + S-methyl-L-cysteinyl-[protein]</text>
        <dbReference type="Rhea" id="RHEA:53428"/>
        <dbReference type="Rhea" id="RHEA-COMP:10131"/>
        <dbReference type="Rhea" id="RHEA-COMP:10132"/>
        <dbReference type="Rhea" id="RHEA-COMP:13555"/>
        <dbReference type="Rhea" id="RHEA-COMP:13556"/>
        <dbReference type="ChEBI" id="CHEBI:29950"/>
        <dbReference type="ChEBI" id="CHEBI:82612"/>
        <dbReference type="ChEBI" id="CHEBI:137386"/>
        <dbReference type="ChEBI" id="CHEBI:137387"/>
        <dbReference type="EC" id="2.1.1.63"/>
    </reaction>
</comment>
<evidence type="ECO:0000256" key="6">
    <source>
        <dbReference type="ARBA" id="ARBA00022763"/>
    </source>
</evidence>
<proteinExistence type="inferred from homology"/>
<evidence type="ECO:0000313" key="14">
    <source>
        <dbReference type="Proteomes" id="UP001264335"/>
    </source>
</evidence>
<keyword evidence="6 9" id="KW-0227">DNA damage</keyword>
<comment type="catalytic activity">
    <reaction evidence="8 9">
        <text>a 6-O-methyl-2'-deoxyguanosine in DNA + L-cysteinyl-[protein] = S-methyl-L-cysteinyl-[protein] + a 2'-deoxyguanosine in DNA</text>
        <dbReference type="Rhea" id="RHEA:24000"/>
        <dbReference type="Rhea" id="RHEA-COMP:10131"/>
        <dbReference type="Rhea" id="RHEA-COMP:10132"/>
        <dbReference type="Rhea" id="RHEA-COMP:11367"/>
        <dbReference type="Rhea" id="RHEA-COMP:11368"/>
        <dbReference type="ChEBI" id="CHEBI:29950"/>
        <dbReference type="ChEBI" id="CHEBI:82612"/>
        <dbReference type="ChEBI" id="CHEBI:85445"/>
        <dbReference type="ChEBI" id="CHEBI:85448"/>
        <dbReference type="EC" id="2.1.1.63"/>
    </reaction>
</comment>
<dbReference type="PANTHER" id="PTHR10815">
    <property type="entry name" value="METHYLATED-DNA--PROTEIN-CYSTEINE METHYLTRANSFERASE"/>
    <property type="match status" value="1"/>
</dbReference>
<dbReference type="AlphaFoldDB" id="A0A564SG04"/>
<evidence type="ECO:0000256" key="2">
    <source>
        <dbReference type="ARBA" id="ARBA00008711"/>
    </source>
</evidence>
<evidence type="ECO:0000313" key="12">
    <source>
        <dbReference type="EMBL" id="TRZ32984.1"/>
    </source>
</evidence>
<dbReference type="CDD" id="cd06445">
    <property type="entry name" value="ATase"/>
    <property type="match status" value="1"/>
</dbReference>
<sequence>MKFDSILGTIWLDASPDALIGVSYTPIDESPLANQEILQTAKKQLLEFLAGARKEFNVPYAFTSGTAFQQKVWQALTEIPYGETCSYLTIAEKIQSPRAVRAIGQANRNNPLPILVPCHRVIGKNGKLVGYSGSSEEGLKIKEQLLVIENPTLQEITLF</sequence>
<dbReference type="GO" id="GO:0003908">
    <property type="term" value="F:methylated-DNA-[protein]-cysteine S-methyltransferase activity"/>
    <property type="evidence" value="ECO:0007669"/>
    <property type="project" value="UniProtKB-UniRule"/>
</dbReference>
<organism evidence="12 13">
    <name type="scientific">Enterococcus avium</name>
    <name type="common">Streptococcus avium</name>
    <dbReference type="NCBI Taxonomy" id="33945"/>
    <lineage>
        <taxon>Bacteria</taxon>
        <taxon>Bacillati</taxon>
        <taxon>Bacillota</taxon>
        <taxon>Bacilli</taxon>
        <taxon>Lactobacillales</taxon>
        <taxon>Enterococcaceae</taxon>
        <taxon>Enterococcus</taxon>
    </lineage>
</organism>
<dbReference type="HAMAP" id="MF_00772">
    <property type="entry name" value="OGT"/>
    <property type="match status" value="1"/>
</dbReference>
<keyword evidence="3 9" id="KW-0963">Cytoplasm</keyword>
<dbReference type="GeneID" id="69569010"/>
<dbReference type="InterPro" id="IPR036217">
    <property type="entry name" value="MethylDNA_cys_MeTrfase_DNAb"/>
</dbReference>
<keyword evidence="5 9" id="KW-0808">Transferase</keyword>
<comment type="similarity">
    <text evidence="2 9">Belongs to the MGMT family.</text>
</comment>
<dbReference type="InterPro" id="IPR001497">
    <property type="entry name" value="MethylDNA_cys_MeTrfase_AS"/>
</dbReference>
<feature type="active site" description="Nucleophile; methyl group acceptor" evidence="9">
    <location>
        <position position="118"/>
    </location>
</feature>
<evidence type="ECO:0000259" key="10">
    <source>
        <dbReference type="Pfam" id="PF01035"/>
    </source>
</evidence>
<protein>
    <recommendedName>
        <fullName evidence="9">Methylated-DNA--protein-cysteine methyltransferase</fullName>
        <ecNumber evidence="9">2.1.1.63</ecNumber>
    </recommendedName>
    <alternativeName>
        <fullName evidence="9">6-O-methylguanine-DNA methyltransferase</fullName>
        <shortName evidence="9">MGMT</shortName>
    </alternativeName>
    <alternativeName>
        <fullName evidence="9">O-6-methylguanine-DNA-alkyltransferase</fullName>
    </alternativeName>
</protein>
<comment type="caution">
    <text evidence="12">The sequence shown here is derived from an EMBL/GenBank/DDBJ whole genome shotgun (WGS) entry which is preliminary data.</text>
</comment>
<dbReference type="Proteomes" id="UP000316316">
    <property type="component" value="Unassembled WGS sequence"/>
</dbReference>
<evidence type="ECO:0000256" key="5">
    <source>
        <dbReference type="ARBA" id="ARBA00022679"/>
    </source>
</evidence>
<evidence type="ECO:0000313" key="13">
    <source>
        <dbReference type="Proteomes" id="UP000316316"/>
    </source>
</evidence>
<dbReference type="Proteomes" id="UP001264335">
    <property type="component" value="Unassembled WGS sequence"/>
</dbReference>
<evidence type="ECO:0000313" key="11">
    <source>
        <dbReference type="EMBL" id="MDT2516169.1"/>
    </source>
</evidence>
<comment type="miscellaneous">
    <text evidence="9">This enzyme catalyzes only one turnover and therefore is not strictly catalytic. According to one definition, an enzyme is a biocatalyst that acts repeatedly and over many reaction cycles.</text>
</comment>
<evidence type="ECO:0000256" key="7">
    <source>
        <dbReference type="ARBA" id="ARBA00023204"/>
    </source>
</evidence>
<dbReference type="PANTHER" id="PTHR10815:SF5">
    <property type="entry name" value="METHYLATED-DNA--PROTEIN-CYSTEINE METHYLTRANSFERASE"/>
    <property type="match status" value="1"/>
</dbReference>
<dbReference type="FunFam" id="1.10.10.10:FF:000214">
    <property type="entry name" value="Methylated-DNA--protein-cysteine methyltransferase"/>
    <property type="match status" value="1"/>
</dbReference>
<keyword evidence="7 9" id="KW-0234">DNA repair</keyword>
<dbReference type="InterPro" id="IPR036631">
    <property type="entry name" value="MGMT_N_sf"/>
</dbReference>